<organism evidence="8 9">
    <name type="scientific">Parendozoicomonas haliclonae</name>
    <dbReference type="NCBI Taxonomy" id="1960125"/>
    <lineage>
        <taxon>Bacteria</taxon>
        <taxon>Pseudomonadati</taxon>
        <taxon>Pseudomonadota</taxon>
        <taxon>Gammaproteobacteria</taxon>
        <taxon>Oceanospirillales</taxon>
        <taxon>Endozoicomonadaceae</taxon>
        <taxon>Parendozoicomonas</taxon>
    </lineage>
</organism>
<dbReference type="AlphaFoldDB" id="A0A1X7AQ23"/>
<dbReference type="EMBL" id="FWPT01000012">
    <property type="protein sequence ID" value="SMA50414.1"/>
    <property type="molecule type" value="Genomic_DNA"/>
</dbReference>
<dbReference type="RefSeq" id="WP_242667384.1">
    <property type="nucleotide sequence ID" value="NZ_CBCSCN010000005.1"/>
</dbReference>
<keyword evidence="4 8" id="KW-0378">Hydrolase</keyword>
<evidence type="ECO:0000256" key="2">
    <source>
        <dbReference type="ARBA" id="ARBA00001946"/>
    </source>
</evidence>
<dbReference type="InterPro" id="IPR000086">
    <property type="entry name" value="NUDIX_hydrolase_dom"/>
</dbReference>
<evidence type="ECO:0000313" key="9">
    <source>
        <dbReference type="Proteomes" id="UP000196573"/>
    </source>
</evidence>
<feature type="domain" description="Nudix hydrolase" evidence="7">
    <location>
        <begin position="58"/>
        <end position="199"/>
    </location>
</feature>
<keyword evidence="9" id="KW-1185">Reference proteome</keyword>
<evidence type="ECO:0000256" key="5">
    <source>
        <dbReference type="ARBA" id="ARBA00022842"/>
    </source>
</evidence>
<dbReference type="GO" id="GO:0010945">
    <property type="term" value="F:coenzyme A diphosphatase activity"/>
    <property type="evidence" value="ECO:0007669"/>
    <property type="project" value="InterPro"/>
</dbReference>
<reference evidence="8 9" key="1">
    <citation type="submission" date="2017-03" db="EMBL/GenBank/DDBJ databases">
        <authorList>
            <person name="Afonso C.L."/>
            <person name="Miller P.J."/>
            <person name="Scott M.A."/>
            <person name="Spackman E."/>
            <person name="Goraichik I."/>
            <person name="Dimitrov K.M."/>
            <person name="Suarez D.L."/>
            <person name="Swayne D.E."/>
        </authorList>
    </citation>
    <scope>NUCLEOTIDE SEQUENCE [LARGE SCALE GENOMIC DNA]</scope>
    <source>
        <strain evidence="8">SB41UT1</strain>
    </source>
</reference>
<evidence type="ECO:0000259" key="7">
    <source>
        <dbReference type="PROSITE" id="PS51462"/>
    </source>
</evidence>
<proteinExistence type="predicted"/>
<evidence type="ECO:0000256" key="4">
    <source>
        <dbReference type="ARBA" id="ARBA00022801"/>
    </source>
</evidence>
<gene>
    <name evidence="8" type="ORF">EHSB41UT_04212</name>
</gene>
<evidence type="ECO:0000256" key="3">
    <source>
        <dbReference type="ARBA" id="ARBA00022723"/>
    </source>
</evidence>
<keyword evidence="5" id="KW-0460">Magnesium</keyword>
<name>A0A1X7AQ23_9GAMM</name>
<comment type="cofactor">
    <cofactor evidence="2">
        <name>Mg(2+)</name>
        <dbReference type="ChEBI" id="CHEBI:18420"/>
    </cofactor>
</comment>
<dbReference type="GO" id="GO:0046872">
    <property type="term" value="F:metal ion binding"/>
    <property type="evidence" value="ECO:0007669"/>
    <property type="project" value="UniProtKB-KW"/>
</dbReference>
<dbReference type="InterPro" id="IPR015797">
    <property type="entry name" value="NUDIX_hydrolase-like_dom_sf"/>
</dbReference>
<evidence type="ECO:0000313" key="8">
    <source>
        <dbReference type="EMBL" id="SMA50414.1"/>
    </source>
</evidence>
<keyword evidence="6" id="KW-0464">Manganese</keyword>
<dbReference type="PROSITE" id="PS51462">
    <property type="entry name" value="NUDIX"/>
    <property type="match status" value="1"/>
</dbReference>
<comment type="cofactor">
    <cofactor evidence="1">
        <name>Mn(2+)</name>
        <dbReference type="ChEBI" id="CHEBI:29035"/>
    </cofactor>
</comment>
<sequence>MFLEAAKTNDCGSEFGLGAAMLGGAANNKTGTDVRFSMIEQIRQQLTEHTPRRLAMDVPEAAVLIPLTRCNKEPEIVFTRRSSRLNTHSGEVAFPGGKRDPGDLDLSYTALRESNEEIGLPYDRVELIGTTGDVVSRFGIKVTPFIGVIEQDVELIANPDELESIFRVPVSYFLEAERLRTDELRYKNNRFYVPAWQYQDYQIWGLTAIMLVEFLNVALGAGIPLNVPQTLPSIPEKGDWSRQG</sequence>
<dbReference type="Pfam" id="PF00293">
    <property type="entry name" value="NUDIX"/>
    <property type="match status" value="1"/>
</dbReference>
<accession>A0A1X7AQ23</accession>
<dbReference type="NCBIfam" id="NF007980">
    <property type="entry name" value="PRK10707.1"/>
    <property type="match status" value="1"/>
</dbReference>
<dbReference type="PANTHER" id="PTHR12992:SF11">
    <property type="entry name" value="MITOCHONDRIAL COENZYME A DIPHOSPHATASE NUDT8"/>
    <property type="match status" value="1"/>
</dbReference>
<evidence type="ECO:0000256" key="1">
    <source>
        <dbReference type="ARBA" id="ARBA00001936"/>
    </source>
</evidence>
<evidence type="ECO:0000256" key="6">
    <source>
        <dbReference type="ARBA" id="ARBA00023211"/>
    </source>
</evidence>
<dbReference type="InterPro" id="IPR045121">
    <property type="entry name" value="CoAse"/>
</dbReference>
<protein>
    <submittedName>
        <fullName evidence="8">Putative NUDIX hydrolase</fullName>
    </submittedName>
</protein>
<dbReference type="Gene3D" id="3.90.79.10">
    <property type="entry name" value="Nucleoside Triphosphate Pyrophosphohydrolase"/>
    <property type="match status" value="1"/>
</dbReference>
<dbReference type="Proteomes" id="UP000196573">
    <property type="component" value="Unassembled WGS sequence"/>
</dbReference>
<keyword evidence="3" id="KW-0479">Metal-binding</keyword>
<dbReference type="SUPFAM" id="SSF55811">
    <property type="entry name" value="Nudix"/>
    <property type="match status" value="1"/>
</dbReference>
<dbReference type="CDD" id="cd03426">
    <property type="entry name" value="NUDIX_CoAse_Nudt7"/>
    <property type="match status" value="1"/>
</dbReference>
<dbReference type="PANTHER" id="PTHR12992">
    <property type="entry name" value="NUDIX HYDROLASE"/>
    <property type="match status" value="1"/>
</dbReference>